<dbReference type="EMBL" id="JAYWIO010000006">
    <property type="protein sequence ID" value="KAK7256148.1"/>
    <property type="molecule type" value="Genomic_DNA"/>
</dbReference>
<gene>
    <name evidence="2" type="ORF">RIF29_29583</name>
</gene>
<sequence length="250" mass="27717">MGNKTPLKQDTITHGDWMIVDRKRTKKKFPIQSAKNQDLPKRAIVNPFGVLADMEGAHDEVKVVNNVSNKTASLTKGTTPKRKWVKKRARNNELKIHMQKSPVQPTPLAHEVLTPNGPNCTNKAQFPNEKPQLKGKDLLTHPSAPLIASSLLVKSSSMVSQITSCPTSSAKPTFNSTMNIEWVAGNRFRFRDEEDEDNSCLVPPPWFDLPPPHLHPASASSTHVETERGTKEIDMGSSFSDAPKLDMDPP</sequence>
<accession>A0AAN9HU16</accession>
<proteinExistence type="predicted"/>
<name>A0AAN9HU16_CROPI</name>
<feature type="compositionally biased region" description="Pro residues" evidence="1">
    <location>
        <begin position="202"/>
        <end position="214"/>
    </location>
</feature>
<evidence type="ECO:0000313" key="2">
    <source>
        <dbReference type="EMBL" id="KAK7256148.1"/>
    </source>
</evidence>
<comment type="caution">
    <text evidence="2">The sequence shown here is derived from an EMBL/GenBank/DDBJ whole genome shotgun (WGS) entry which is preliminary data.</text>
</comment>
<dbReference type="AlphaFoldDB" id="A0AAN9HU16"/>
<evidence type="ECO:0000313" key="3">
    <source>
        <dbReference type="Proteomes" id="UP001372338"/>
    </source>
</evidence>
<protein>
    <submittedName>
        <fullName evidence="2">Uncharacterized protein</fullName>
    </submittedName>
</protein>
<dbReference type="Proteomes" id="UP001372338">
    <property type="component" value="Unassembled WGS sequence"/>
</dbReference>
<evidence type="ECO:0000256" key="1">
    <source>
        <dbReference type="SAM" id="MobiDB-lite"/>
    </source>
</evidence>
<organism evidence="2 3">
    <name type="scientific">Crotalaria pallida</name>
    <name type="common">Smooth rattlebox</name>
    <name type="synonym">Crotalaria striata</name>
    <dbReference type="NCBI Taxonomy" id="3830"/>
    <lineage>
        <taxon>Eukaryota</taxon>
        <taxon>Viridiplantae</taxon>
        <taxon>Streptophyta</taxon>
        <taxon>Embryophyta</taxon>
        <taxon>Tracheophyta</taxon>
        <taxon>Spermatophyta</taxon>
        <taxon>Magnoliopsida</taxon>
        <taxon>eudicotyledons</taxon>
        <taxon>Gunneridae</taxon>
        <taxon>Pentapetalae</taxon>
        <taxon>rosids</taxon>
        <taxon>fabids</taxon>
        <taxon>Fabales</taxon>
        <taxon>Fabaceae</taxon>
        <taxon>Papilionoideae</taxon>
        <taxon>50 kb inversion clade</taxon>
        <taxon>genistoids sensu lato</taxon>
        <taxon>core genistoids</taxon>
        <taxon>Crotalarieae</taxon>
        <taxon>Crotalaria</taxon>
    </lineage>
</organism>
<keyword evidence="3" id="KW-1185">Reference proteome</keyword>
<reference evidence="2 3" key="1">
    <citation type="submission" date="2024-01" db="EMBL/GenBank/DDBJ databases">
        <title>The genomes of 5 underutilized Papilionoideae crops provide insights into root nodulation and disease resistanc.</title>
        <authorList>
            <person name="Yuan L."/>
        </authorList>
    </citation>
    <scope>NUCLEOTIDE SEQUENCE [LARGE SCALE GENOMIC DNA]</scope>
    <source>
        <strain evidence="2">ZHUSHIDOU_FW_LH</strain>
        <tissue evidence="2">Leaf</tissue>
    </source>
</reference>
<feature type="region of interest" description="Disordered" evidence="1">
    <location>
        <begin position="195"/>
        <end position="250"/>
    </location>
</feature>
<feature type="compositionally biased region" description="Basic and acidic residues" evidence="1">
    <location>
        <begin position="224"/>
        <end position="234"/>
    </location>
</feature>